<evidence type="ECO:0000313" key="19">
    <source>
        <dbReference type="Ensembl" id="ENSCCRP00020087781.1"/>
    </source>
</evidence>
<keyword evidence="3 16" id="KW-0812">Transmembrane</keyword>
<dbReference type="InterPro" id="IPR050971">
    <property type="entry name" value="Cadherin-domain_protein"/>
</dbReference>
<dbReference type="FunFam" id="2.60.40.60:FF:000104">
    <property type="entry name" value="cadherin-23 isoform X1"/>
    <property type="match status" value="1"/>
</dbReference>
<keyword evidence="5" id="KW-0677">Repeat</keyword>
<dbReference type="GO" id="GO:0090251">
    <property type="term" value="P:protein localization involved in establishment of planar polarity"/>
    <property type="evidence" value="ECO:0007669"/>
    <property type="project" value="UniProtKB-ARBA"/>
</dbReference>
<dbReference type="Proteomes" id="UP000694701">
    <property type="component" value="Unplaced"/>
</dbReference>
<keyword evidence="7" id="KW-0130">Cell adhesion</keyword>
<dbReference type="PANTHER" id="PTHR24025">
    <property type="entry name" value="DESMOGLEIN FAMILY MEMBER"/>
    <property type="match status" value="1"/>
</dbReference>
<keyword evidence="6 14" id="KW-0106">Calcium</keyword>
<comment type="subunit">
    <text evidence="11">Heterophilic interaction with FAT4; this interaction affects their respective protein levels.</text>
</comment>
<feature type="domain" description="Cadherin" evidence="18">
    <location>
        <begin position="1044"/>
        <end position="1154"/>
    </location>
</feature>
<evidence type="ECO:0000256" key="15">
    <source>
        <dbReference type="SAM" id="MobiDB-lite"/>
    </source>
</evidence>
<keyword evidence="8 16" id="KW-1133">Transmembrane helix</keyword>
<dbReference type="Ensembl" id="ENSCCRT00020096007.1">
    <property type="protein sequence ID" value="ENSCCRP00020087781.1"/>
    <property type="gene ID" value="ENSCCRG00020040383.1"/>
</dbReference>
<organism evidence="19 20">
    <name type="scientific">Cyprinus carpio</name>
    <name type="common">Common carp</name>
    <dbReference type="NCBI Taxonomy" id="7962"/>
    <lineage>
        <taxon>Eukaryota</taxon>
        <taxon>Metazoa</taxon>
        <taxon>Chordata</taxon>
        <taxon>Craniata</taxon>
        <taxon>Vertebrata</taxon>
        <taxon>Euteleostomi</taxon>
        <taxon>Actinopterygii</taxon>
        <taxon>Neopterygii</taxon>
        <taxon>Teleostei</taxon>
        <taxon>Ostariophysi</taxon>
        <taxon>Cypriniformes</taxon>
        <taxon>Cyprinidae</taxon>
        <taxon>Cyprininae</taxon>
        <taxon>Cyprinus</taxon>
    </lineage>
</organism>
<keyword evidence="2" id="KW-1003">Cell membrane</keyword>
<feature type="domain" description="Cadherin" evidence="18">
    <location>
        <begin position="465"/>
        <end position="569"/>
    </location>
</feature>
<dbReference type="FunFam" id="2.60.40.60:FF:000118">
    <property type="entry name" value="protocadherin Fat 4"/>
    <property type="match status" value="1"/>
</dbReference>
<dbReference type="FunFam" id="2.60.40.60:FF:000035">
    <property type="entry name" value="Protocadherin Fat 3"/>
    <property type="match status" value="1"/>
</dbReference>
<dbReference type="InterPro" id="IPR015919">
    <property type="entry name" value="Cadherin-like_sf"/>
</dbReference>
<accession>A0A8C2J3S7</accession>
<evidence type="ECO:0000256" key="2">
    <source>
        <dbReference type="ARBA" id="ARBA00022475"/>
    </source>
</evidence>
<dbReference type="GO" id="GO:0005911">
    <property type="term" value="C:cell-cell junction"/>
    <property type="evidence" value="ECO:0007669"/>
    <property type="project" value="TreeGrafter"/>
</dbReference>
<feature type="domain" description="Cadherin" evidence="18">
    <location>
        <begin position="248"/>
        <end position="354"/>
    </location>
</feature>
<dbReference type="CDD" id="cd11304">
    <property type="entry name" value="Cadherin_repeat"/>
    <property type="match status" value="27"/>
</dbReference>
<evidence type="ECO:0000256" key="11">
    <source>
        <dbReference type="ARBA" id="ARBA00062150"/>
    </source>
</evidence>
<feature type="domain" description="Cadherin" evidence="18">
    <location>
        <begin position="1478"/>
        <end position="1582"/>
    </location>
</feature>
<gene>
    <name evidence="19" type="primary">LOC109053645</name>
</gene>
<reference evidence="19" key="1">
    <citation type="submission" date="2025-08" db="UniProtKB">
        <authorList>
            <consortium name="Ensembl"/>
        </authorList>
    </citation>
    <scope>IDENTIFICATION</scope>
</reference>
<dbReference type="GO" id="GO:0003183">
    <property type="term" value="P:mitral valve morphogenesis"/>
    <property type="evidence" value="ECO:0007669"/>
    <property type="project" value="UniProtKB-ARBA"/>
</dbReference>
<dbReference type="PRINTS" id="PR00205">
    <property type="entry name" value="CADHERIN"/>
</dbReference>
<dbReference type="GO" id="GO:0007163">
    <property type="term" value="P:establishment or maintenance of cell polarity"/>
    <property type="evidence" value="ECO:0007669"/>
    <property type="project" value="UniProtKB-ARBA"/>
</dbReference>
<feature type="domain" description="Cadherin" evidence="18">
    <location>
        <begin position="2629"/>
        <end position="2734"/>
    </location>
</feature>
<protein>
    <recommendedName>
        <fullName evidence="12">Protocadherin-16</fullName>
    </recommendedName>
    <alternativeName>
        <fullName evidence="13">Protein dachsous homolog 1</fullName>
    </alternativeName>
</protein>
<feature type="signal peptide" evidence="17">
    <location>
        <begin position="1"/>
        <end position="35"/>
    </location>
</feature>
<dbReference type="FunFam" id="2.60.40.60:FF:000181">
    <property type="entry name" value="Predicted protein"/>
    <property type="match status" value="1"/>
</dbReference>
<feature type="region of interest" description="Disordered" evidence="15">
    <location>
        <begin position="3035"/>
        <end position="3065"/>
    </location>
</feature>
<feature type="domain" description="Cadherin" evidence="18">
    <location>
        <begin position="2307"/>
        <end position="2407"/>
    </location>
</feature>
<evidence type="ECO:0000256" key="8">
    <source>
        <dbReference type="ARBA" id="ARBA00022989"/>
    </source>
</evidence>
<evidence type="ECO:0000256" key="3">
    <source>
        <dbReference type="ARBA" id="ARBA00022692"/>
    </source>
</evidence>
<dbReference type="GO" id="GO:0016327">
    <property type="term" value="C:apicolateral plasma membrane"/>
    <property type="evidence" value="ECO:0007669"/>
    <property type="project" value="UniProtKB-ARBA"/>
</dbReference>
<feature type="domain" description="Cadherin" evidence="18">
    <location>
        <begin position="836"/>
        <end position="938"/>
    </location>
</feature>
<evidence type="ECO:0000259" key="18">
    <source>
        <dbReference type="PROSITE" id="PS50268"/>
    </source>
</evidence>
<dbReference type="GO" id="GO:0035332">
    <property type="term" value="P:positive regulation of hippo signaling"/>
    <property type="evidence" value="ECO:0007669"/>
    <property type="project" value="UniProtKB-ARBA"/>
</dbReference>
<evidence type="ECO:0000256" key="14">
    <source>
        <dbReference type="PROSITE-ProRule" id="PRU00043"/>
    </source>
</evidence>
<evidence type="ECO:0000313" key="20">
    <source>
        <dbReference type="Proteomes" id="UP000694701"/>
    </source>
</evidence>
<evidence type="ECO:0000256" key="5">
    <source>
        <dbReference type="ARBA" id="ARBA00022737"/>
    </source>
</evidence>
<name>A0A8C2J3S7_CYPCA</name>
<feature type="domain" description="Cadherin" evidence="18">
    <location>
        <begin position="1262"/>
        <end position="1367"/>
    </location>
</feature>
<dbReference type="FunFam" id="2.60.40.60:FF:000020">
    <property type="entry name" value="Dachsous cadherin-related 1b"/>
    <property type="match status" value="8"/>
</dbReference>
<feature type="domain" description="Cadherin" evidence="18">
    <location>
        <begin position="1893"/>
        <end position="1997"/>
    </location>
</feature>
<dbReference type="FunFam" id="2.60.40.60:FF:000102">
    <property type="entry name" value="Dachsous cadherin-related 1b"/>
    <property type="match status" value="1"/>
</dbReference>
<feature type="domain" description="Cadherin" evidence="18">
    <location>
        <begin position="2513"/>
        <end position="2628"/>
    </location>
</feature>
<dbReference type="FunFam" id="2.60.40.60:FF:000275">
    <property type="entry name" value="Si:dkey-30k22.7"/>
    <property type="match status" value="1"/>
</dbReference>
<sequence>MQRTYTNYFHMKMEIYVQTLLQFLLLTLFCEDGCAQVFNLSLSIEEGLPAKTIVGDIRAGLTAKSQSSGFFISESRDSDVFRDFEIDGDTGIISTAVVLDRERTNKYEFAAATLKGEVIKVIIEVKDVNDHSPAFPVKTIQLNVSELSPPGACFELEGAQDQDEGDYGIQGYRITDGDMRKLFKVEIRNSGGGIFSFDLILQARLDREMTSFYSFTIEAFDGGLPPKTGQLQVHITVLDENDNQPVFNQTEYHAVVLEKTPIMTPVCQVFATDPDLGSNGWVTYKINRRQSDPNEFFVIDSSSGIISVNKLLDYENQSFFELVVTAWDSGIQPESSSTFVSIKVLDVNDNHPNISILFLNEAGAPEVSEGARPGDYIARIAVSDPDLGDVKKIDVHLQGGDGMFSLKSTDDFLYVLCVDGPLDREVKDVYELTVTARDFGSPPLSSKTTFQVQVTDVNDNPPVFDQNIYEESIPEDVHEGTALFRVKATDRDLGGDSGIIYSIMQPEQEQLLNINATSGLITTVAGLDHERETELRFLVVATDGGSPSLSSTATLTIHVVDVNDNKPIFKQQFYNVTVKEHTAVGTCILQMQSNPVNQVIVHHFSDIPRPDKCRRNMFNQLRQAMTNGNRHQHTDPTKPDEKQVTAIDADDAEFGSVQYSLYDGFSSKDDHPYFHINSVTGEICVSQDIDHEAGLVTFDLSIKAEDQDGLSSQTFVHISVEDVNDNAPVFSPEKYVTSVSIHAQPGTELLCIFASDRDSGNNGKISYELLPGDSTSLFTVDQSTGSVFLNASLSQLRSSSVKLSVSAQDGGGTSAVYPANITVNILQSDQPPALFQKAHYTFSISEDAPVGSSVGLVQAITPANSVELVSFIISSGDPQRLFSIDSQSGIITTGQPLDHESLSYVILNIQFHMGTLPIYSSAQVNISITDVNDNPPVFQKTSEHITISHNTPPGTPIFIPHAHDADSGLNGRIHYMLRPESHLFSIHPRIGTLMLNGDLSGDSSQRYELNVIAEDEGYPSLSSTLRLAIEMDFLGSVEDTLAFETLVYQVEIGESAPKDTRMIQVRAHGARSQHGGTPGKAPPIITYSLKALSGVPPFRIHPETGWMFVSQSLDYETEPIYRFSVCAKAQNGKTEATATVVVTVQDENDNAPVFSRDVYFFSLQEGPSPHGLIGTVKATDRDTRNNGALSYILLSEGKYFRINPRTGEIINMVALDREEQAQHVLRVMATDQGRPRLNTTTTVHILVTDVNDNPPQFTHLPPTKELNVQVWAGIPVNSVVITMFAKDLDAGENGTVKFTMKDNWLGHFSIDNRNGDVRVTSRFSSNPQKRYTLRVVATDNGLFPLEENAVVHIQVYALDQQNGNPKDFQSLEYFTVREDVKLGTVVGSLGISNAPDMQLRYSIVEGDGSLQFGIKSSSGELYVAQHLDYEVTQRYFLVVRAEAPPTFNVTAFVAISVVDVNDHTPWFPGNDNFVVFGVFEDVTNGTVVYVFNAHDGDGSLRNSELYYSLTYDPDPAIKGLPLHIDPHTGVVKTNGRLDREHTENIVFRVTVSDNAEEPTDRKHTSVIAQAILLDINDNSPTFVSTEMASVPEDTEVGLLVHHVMAKDEDEGSNGHVIYSVISGNEMGYFHMESTGHLYLNSSLDYESQNVHILTIQAKDSGIPSLSSTQMLTVKILDVNDKPPVFQQHIYNTTVMENREPGEIIITVTVIDLDSEANSAVSYSLLPGPGYELFTINSHTGQISTSTWLDREIQSSFTLRVQAEDSGTPSLSSTATVLCSVLDDNDNTPEFSQPDLHIVIPENLPPGVIHILQASDIDNGLNGTIQYFIEEDKECFSIDAVTGAISTTRMLDREERSNYSLVITAADHGHPPLSSTALLHISLSDENDNSPSFTRKSYHSSISEGLPAGSEILHLIAWDPDEGPNGVVTFSLAEENSGNFYVDGSTGVIRLTKPLDRETRSQHVFRAVASDGCSQGPRSSVATVTIQVEDINDNPPACINKSMQVSVSSITTRPSQPIITVAAQDPDQGDNGTVVFSLADEDEMFWVDESGAVRLKAPLSNEVYGTKLLQIQAADLGRPSLTSSCLVLIQLNGEEPPLQFTEELYEVTMPENSKTGSWVANVVAHDQTADEGTIKYSIFSGNENEAFTINPITGDITVREQGLMDFEVQHKIHLVVLAENGHQTSYARVAITLQDVNDNAPVFKQSYYRTAVWEGQIHNTYVMQVLATDSDSGVNGQISYFIVDGNHNNAFVIDSVRGILATSAVLDREIVSSYKLILQAEDMGSPPLTGTCTVRVQVVDVNDNSPTIPSMEPVTIAENLPVGYIVTQVTANDVDLSPSATYRFIEKDQTSRSFAIDQYSGVITTTKSLDYEDQAVYTLRVEASDSVHQTEAEISIKVLDVNDNPPVFSQESYQVVLPEQTSANSYVVSVSATDKDSGQNGRISYRLLSSPARGFYIYPENGSVFTNKPLSYVANGNMLRLLVEARDSGDPNLFSVTSVDIEVVDFNDNAPFFTQNSYEVSVPEDVSVGCTLLTLFAEDKDYSNKNTHLEYAIVGGNDERRFSLEVVSIPGKAQSQTVGQIVLCDTLNREATDTYLLTVTVTDRGTPPLNSSTVVSVKVLDINDNAPVFSSPEYHAQVTENSPLGTALIYVSAYDPDLGANGTITYNIISGNNRGLIRVDPATGVLEVNGTLDYEEDSKFTLTVQASDGNPSDKKISFAVVYILVLDENDHYPFFMFPTHNCSVPENLPAFTHVCTVHAVDEDAGTFGVLTYSILTPCFVDYDSSNPEKKEAFGVDPLTGDIHTKQTFDFEGESEFCFVVEARDKGDQVATLRVRIEIEGIDEFSPIFTQNVYHFSLPTNVRVGQSIGQLMAMDHDGGLDGLVEYSLVNPSPLFSVNKTTGYLYISNSVYQKRSPISNETIVDLTVLASSPKLDSKTSICHVVVNISSSAKALTSVDLSVHTASLTVSLIVFLLLLISFIYIVLRYRFKEKSVKKATYLSANLNHESDSLGTTRENLHSSISGIDLQELQEPVDMWGRMDIPNPSRNSNSKTSSGRGSTEEETTEDQEIKMINKFACFKQLSSVTTQLSDSGIPGDSDQLSFHSVYEDPSSSANIGIVQIVDMPSSESLHNFKDEGGGEGMLPQVVNMKEVEEVMRRCMSMSDDQGSVEGSLTNLISSEEQLHGSYSWDYFLNWQPRFQSLASVFTDIGMLPNEGMRARDVEPESQSLLRPPPLITAVAQPGIRAVPPRMPYRRSPLVRMPTYTKTHTRNTELTHSAMTPSFSPSLSVLTVRTPSTSPVVSETGLGCYTKIATLPRDILDEAEIQV</sequence>
<dbReference type="PROSITE" id="PS50268">
    <property type="entry name" value="CADHERIN_2"/>
    <property type="match status" value="27"/>
</dbReference>
<dbReference type="FunFam" id="2.60.40.60:FF:000211">
    <property type="entry name" value="Dachsous cadherin-related 2"/>
    <property type="match status" value="1"/>
</dbReference>
<evidence type="ECO:0000256" key="16">
    <source>
        <dbReference type="SAM" id="Phobius"/>
    </source>
</evidence>
<feature type="domain" description="Cadherin" evidence="18">
    <location>
        <begin position="1791"/>
        <end position="1892"/>
    </location>
</feature>
<feature type="chain" id="PRO_5034056728" description="Protocadherin-16" evidence="17">
    <location>
        <begin position="36"/>
        <end position="3325"/>
    </location>
</feature>
<proteinExistence type="predicted"/>
<dbReference type="FunFam" id="2.60.40.60:FF:000417">
    <property type="entry name" value="Dachsous cadherin-related 1a"/>
    <property type="match status" value="1"/>
</dbReference>
<dbReference type="GO" id="GO:0005509">
    <property type="term" value="F:calcium ion binding"/>
    <property type="evidence" value="ECO:0007669"/>
    <property type="project" value="UniProtKB-UniRule"/>
</dbReference>
<dbReference type="FunFam" id="2.60.40.60:FF:000454">
    <property type="entry name" value="Si:dkey-30k22.7"/>
    <property type="match status" value="1"/>
</dbReference>
<evidence type="ECO:0000256" key="4">
    <source>
        <dbReference type="ARBA" id="ARBA00022729"/>
    </source>
</evidence>
<dbReference type="Pfam" id="PF00028">
    <property type="entry name" value="Cadherin"/>
    <property type="match status" value="26"/>
</dbReference>
<feature type="domain" description="Cadherin" evidence="18">
    <location>
        <begin position="731"/>
        <end position="834"/>
    </location>
</feature>
<keyword evidence="4 17" id="KW-0732">Signal</keyword>
<feature type="domain" description="Cadherin" evidence="18">
    <location>
        <begin position="2408"/>
        <end position="2512"/>
    </location>
</feature>
<dbReference type="FunFam" id="2.60.40.60:FF:000007">
    <property type="entry name" value="Protocadherin alpha 2"/>
    <property type="match status" value="1"/>
</dbReference>
<dbReference type="GO" id="GO:0016477">
    <property type="term" value="P:cell migration"/>
    <property type="evidence" value="ECO:0007669"/>
    <property type="project" value="UniProtKB-ARBA"/>
</dbReference>
<dbReference type="InterPro" id="IPR002126">
    <property type="entry name" value="Cadherin-like_dom"/>
</dbReference>
<feature type="domain" description="Cadherin" evidence="18">
    <location>
        <begin position="136"/>
        <end position="247"/>
    </location>
</feature>
<comment type="subcellular location">
    <subcellularLocation>
        <location evidence="1">Cell membrane</location>
        <topology evidence="1">Single-pass type I membrane protein</topology>
    </subcellularLocation>
</comment>
<evidence type="ECO:0000256" key="1">
    <source>
        <dbReference type="ARBA" id="ARBA00004251"/>
    </source>
</evidence>
<dbReference type="FunFam" id="2.60.40.60:FF:000140">
    <property type="entry name" value="Dachsous cadherin-related 1"/>
    <property type="match status" value="1"/>
</dbReference>
<feature type="domain" description="Cadherin" evidence="18">
    <location>
        <begin position="366"/>
        <end position="464"/>
    </location>
</feature>
<feature type="domain" description="Cadherin" evidence="18">
    <location>
        <begin position="2735"/>
        <end position="2847"/>
    </location>
</feature>
<feature type="domain" description="Cadherin" evidence="18">
    <location>
        <begin position="2017"/>
        <end position="2098"/>
    </location>
</feature>
<dbReference type="SMART" id="SM00112">
    <property type="entry name" value="CA"/>
    <property type="match status" value="27"/>
</dbReference>
<dbReference type="SUPFAM" id="SSF49313">
    <property type="entry name" value="Cadherin-like"/>
    <property type="match status" value="27"/>
</dbReference>
<feature type="transmembrane region" description="Helical" evidence="16">
    <location>
        <begin position="2962"/>
        <end position="2983"/>
    </location>
</feature>
<feature type="domain" description="Cadherin" evidence="18">
    <location>
        <begin position="36"/>
        <end position="135"/>
    </location>
</feature>
<dbReference type="InterPro" id="IPR020894">
    <property type="entry name" value="Cadherin_CS"/>
</dbReference>
<feature type="domain" description="Cadherin" evidence="18">
    <location>
        <begin position="2848"/>
        <end position="2945"/>
    </location>
</feature>
<evidence type="ECO:0000256" key="6">
    <source>
        <dbReference type="ARBA" id="ARBA00022837"/>
    </source>
</evidence>
<evidence type="ECO:0000256" key="9">
    <source>
        <dbReference type="ARBA" id="ARBA00023136"/>
    </source>
</evidence>
<feature type="domain" description="Cadherin" evidence="18">
    <location>
        <begin position="1155"/>
        <end position="1257"/>
    </location>
</feature>
<evidence type="ECO:0000256" key="7">
    <source>
        <dbReference type="ARBA" id="ARBA00022889"/>
    </source>
</evidence>
<dbReference type="GO" id="GO:0007156">
    <property type="term" value="P:homophilic cell adhesion via plasma membrane adhesion molecules"/>
    <property type="evidence" value="ECO:0007669"/>
    <property type="project" value="InterPro"/>
</dbReference>
<keyword evidence="9 16" id="KW-0472">Membrane</keyword>
<keyword evidence="10" id="KW-0325">Glycoprotein</keyword>
<dbReference type="Gene3D" id="2.60.40.60">
    <property type="entry name" value="Cadherins"/>
    <property type="match status" value="27"/>
</dbReference>
<evidence type="ECO:0000256" key="17">
    <source>
        <dbReference type="SAM" id="SignalP"/>
    </source>
</evidence>
<evidence type="ECO:0000256" key="10">
    <source>
        <dbReference type="ARBA" id="ARBA00023180"/>
    </source>
</evidence>
<feature type="domain" description="Cadherin" evidence="18">
    <location>
        <begin position="643"/>
        <end position="730"/>
    </location>
</feature>
<feature type="domain" description="Cadherin" evidence="18">
    <location>
        <begin position="2100"/>
        <end position="2202"/>
    </location>
</feature>
<feature type="domain" description="Cadherin" evidence="18">
    <location>
        <begin position="939"/>
        <end position="1031"/>
    </location>
</feature>
<feature type="domain" description="Cadherin" evidence="18">
    <location>
        <begin position="1368"/>
        <end position="1467"/>
    </location>
</feature>
<feature type="domain" description="Cadherin" evidence="18">
    <location>
        <begin position="1686"/>
        <end position="1790"/>
    </location>
</feature>
<dbReference type="FunFam" id="2.60.40.60:FF:000263">
    <property type="entry name" value="LOW QUALITY PROTEIN: protocadherin-23"/>
    <property type="match status" value="1"/>
</dbReference>
<dbReference type="FunFam" id="2.60.40.60:FF:000116">
    <property type="entry name" value="Dachsous cadherin-related 2"/>
    <property type="match status" value="1"/>
</dbReference>
<feature type="domain" description="Cadherin" evidence="18">
    <location>
        <begin position="1582"/>
        <end position="1685"/>
    </location>
</feature>
<dbReference type="PANTHER" id="PTHR24025:SF31">
    <property type="entry name" value="NEURAL-CADHERIN"/>
    <property type="match status" value="1"/>
</dbReference>
<evidence type="ECO:0000256" key="12">
    <source>
        <dbReference type="ARBA" id="ARBA00072299"/>
    </source>
</evidence>
<feature type="domain" description="Cadherin" evidence="18">
    <location>
        <begin position="2203"/>
        <end position="2307"/>
    </location>
</feature>
<dbReference type="PROSITE" id="PS00232">
    <property type="entry name" value="CADHERIN_1"/>
    <property type="match status" value="12"/>
</dbReference>
<dbReference type="FunFam" id="2.60.40.60:FF:000033">
    <property type="entry name" value="FAT atypical cadherin 1"/>
    <property type="match status" value="1"/>
</dbReference>
<evidence type="ECO:0000256" key="13">
    <source>
        <dbReference type="ARBA" id="ARBA00079083"/>
    </source>
</evidence>